<keyword evidence="1" id="KW-0175">Coiled coil</keyword>
<proteinExistence type="predicted"/>
<comment type="caution">
    <text evidence="2">The sequence shown here is derived from an EMBL/GenBank/DDBJ whole genome shotgun (WGS) entry which is preliminary data.</text>
</comment>
<dbReference type="CDD" id="cd09272">
    <property type="entry name" value="RNase_HI_RT_Ty1"/>
    <property type="match status" value="1"/>
</dbReference>
<dbReference type="Proteomes" id="UP001642484">
    <property type="component" value="Unassembled WGS sequence"/>
</dbReference>
<gene>
    <name evidence="2" type="ORF">CCMP2556_LOCUS30017</name>
</gene>
<sequence>MLEVVCDADYAGQRDTRKSVSSVQIFLDGCLLESYVKSQRAIALLSGESEYVAMVGGCSEGLFLRHCWKFLTNEDLDMVCRSESSAARSLAGCVGVGRTRRIAAGLLWLQQKVSLKELRITGIPTAVNTSDIGTKISSKARMSGLKYLIKMVDGDDEKIGKSHYQEIKSKEELTKNTRKMAKMMGANAKVALLIALSLLQGGQGAEAEHPEVEEEENDEAWWIRPLITMICLASIGALSLARMAIEAMKTWCLGRRVHGEPIEENEDEGRVDEVATPLVAIAEQEEKLNDARRDQNLQAREVVRMYNMCADLRFELENVTNERDEAKKKPEQKMSEQGRWKEWQKMPQRQFSAQDQYGANNLTVQRITQVLARHQIGAKNLTVMPGDESLCSVEWGMNIVKLRKCTPEERAFNPVFKINTLCLCIQPCQKMDAWIEEAKSTNPTV</sequence>
<evidence type="ECO:0000313" key="2">
    <source>
        <dbReference type="EMBL" id="CAK9061028.1"/>
    </source>
</evidence>
<keyword evidence="3" id="KW-1185">Reference proteome</keyword>
<feature type="coiled-coil region" evidence="1">
    <location>
        <begin position="281"/>
        <end position="329"/>
    </location>
</feature>
<name>A0ABP0NC40_9DINO</name>
<protein>
    <submittedName>
        <fullName evidence="2">Uncharacterized protein</fullName>
    </submittedName>
</protein>
<dbReference type="EMBL" id="CAXAMN010021584">
    <property type="protein sequence ID" value="CAK9061028.1"/>
    <property type="molecule type" value="Genomic_DNA"/>
</dbReference>
<evidence type="ECO:0000256" key="1">
    <source>
        <dbReference type="SAM" id="Coils"/>
    </source>
</evidence>
<organism evidence="2 3">
    <name type="scientific">Durusdinium trenchii</name>
    <dbReference type="NCBI Taxonomy" id="1381693"/>
    <lineage>
        <taxon>Eukaryota</taxon>
        <taxon>Sar</taxon>
        <taxon>Alveolata</taxon>
        <taxon>Dinophyceae</taxon>
        <taxon>Suessiales</taxon>
        <taxon>Symbiodiniaceae</taxon>
        <taxon>Durusdinium</taxon>
    </lineage>
</organism>
<accession>A0ABP0NC40</accession>
<evidence type="ECO:0000313" key="3">
    <source>
        <dbReference type="Proteomes" id="UP001642484"/>
    </source>
</evidence>
<reference evidence="2 3" key="1">
    <citation type="submission" date="2024-02" db="EMBL/GenBank/DDBJ databases">
        <authorList>
            <person name="Chen Y."/>
            <person name="Shah S."/>
            <person name="Dougan E. K."/>
            <person name="Thang M."/>
            <person name="Chan C."/>
        </authorList>
    </citation>
    <scope>NUCLEOTIDE SEQUENCE [LARGE SCALE GENOMIC DNA]</scope>
</reference>